<evidence type="ECO:0000256" key="4">
    <source>
        <dbReference type="SAM" id="SignalP"/>
    </source>
</evidence>
<feature type="signal peptide" evidence="4">
    <location>
        <begin position="1"/>
        <end position="20"/>
    </location>
</feature>
<dbReference type="Proteomes" id="UP000243518">
    <property type="component" value="Unassembled WGS sequence"/>
</dbReference>
<evidence type="ECO:0000256" key="1">
    <source>
        <dbReference type="SAM" id="Coils"/>
    </source>
</evidence>
<evidence type="ECO:0000313" key="6">
    <source>
        <dbReference type="Proteomes" id="UP000243518"/>
    </source>
</evidence>
<feature type="region of interest" description="Disordered" evidence="2">
    <location>
        <begin position="25"/>
        <end position="44"/>
    </location>
</feature>
<feature type="chain" id="PRO_5042874150" description="SH3 domain protein" evidence="4">
    <location>
        <begin position="21"/>
        <end position="139"/>
    </location>
</feature>
<sequence>MLRPFTLALMLCGLVNAATAQTADTAPETVAPETAPSATANSQQDIGTLQAELASVEAERQRLADQLAAGGESEEISQLQEENQQLRADNLAARMEAQSRLVAQQQRWFLVGGLTVAGSLLLGFMLAKLGRQKRREWLN</sequence>
<proteinExistence type="predicted"/>
<evidence type="ECO:0000256" key="3">
    <source>
        <dbReference type="SAM" id="Phobius"/>
    </source>
</evidence>
<accession>A0AAQ1G4X4</accession>
<keyword evidence="3" id="KW-0472">Membrane</keyword>
<keyword evidence="4" id="KW-0732">Signal</keyword>
<evidence type="ECO:0000256" key="2">
    <source>
        <dbReference type="SAM" id="MobiDB-lite"/>
    </source>
</evidence>
<gene>
    <name evidence="5" type="ORF">SAMN05216586_101670</name>
</gene>
<reference evidence="5 6" key="1">
    <citation type="submission" date="2016-10" db="EMBL/GenBank/DDBJ databases">
        <authorList>
            <person name="Varghese N."/>
            <person name="Submissions S."/>
        </authorList>
    </citation>
    <scope>NUCLEOTIDE SEQUENCE [LARGE SCALE GENOMIC DNA]</scope>
    <source>
        <strain evidence="5 6">CECT 8317</strain>
    </source>
</reference>
<dbReference type="AlphaFoldDB" id="A0AAQ1G4X4"/>
<evidence type="ECO:0008006" key="7">
    <source>
        <dbReference type="Google" id="ProtNLM"/>
    </source>
</evidence>
<evidence type="ECO:0000313" key="5">
    <source>
        <dbReference type="EMBL" id="SEF68358.1"/>
    </source>
</evidence>
<keyword evidence="1" id="KW-0175">Coiled coil</keyword>
<keyword evidence="3" id="KW-0812">Transmembrane</keyword>
<dbReference type="EMBL" id="FNVE01000001">
    <property type="protein sequence ID" value="SEF68358.1"/>
    <property type="molecule type" value="Genomic_DNA"/>
</dbReference>
<comment type="caution">
    <text evidence="5">The sequence shown here is derived from an EMBL/GenBank/DDBJ whole genome shotgun (WGS) entry which is preliminary data.</text>
</comment>
<keyword evidence="6" id="KW-1185">Reference proteome</keyword>
<dbReference type="RefSeq" id="WP_140418555.1">
    <property type="nucleotide sequence ID" value="NZ_FNVE01000001.1"/>
</dbReference>
<name>A0AAQ1G4X4_9GAMM</name>
<keyword evidence="3" id="KW-1133">Transmembrane helix</keyword>
<feature type="coiled-coil region" evidence="1">
    <location>
        <begin position="46"/>
        <end position="96"/>
    </location>
</feature>
<feature type="transmembrane region" description="Helical" evidence="3">
    <location>
        <begin position="108"/>
        <end position="127"/>
    </location>
</feature>
<organism evidence="5 6">
    <name type="scientific">Halopseudomonas aestusnigri</name>
    <dbReference type="NCBI Taxonomy" id="857252"/>
    <lineage>
        <taxon>Bacteria</taxon>
        <taxon>Pseudomonadati</taxon>
        <taxon>Pseudomonadota</taxon>
        <taxon>Gammaproteobacteria</taxon>
        <taxon>Pseudomonadales</taxon>
        <taxon>Pseudomonadaceae</taxon>
        <taxon>Halopseudomonas</taxon>
    </lineage>
</organism>
<protein>
    <recommendedName>
        <fullName evidence="7">SH3 domain protein</fullName>
    </recommendedName>
</protein>